<sequence length="142" mass="15115">ADRLAEPGHFAEMRALPAERINANVPTTTIQKGDFSVSASLSPADVAILATLTFVHRPPEGAGPAPIQAETNAPAGARTIGPLRWPNCYLWWLLRKSPRPHAGVSAPAKTRFSANPDSVLLATDVAARGLDIPGVEHVVHYQ</sequence>
<evidence type="ECO:0000259" key="1">
    <source>
        <dbReference type="Pfam" id="PF00271"/>
    </source>
</evidence>
<evidence type="ECO:0000313" key="3">
    <source>
        <dbReference type="WBParaSite" id="maker-unitig_29355-snap-gene-0.2-mRNA-1"/>
    </source>
</evidence>
<dbReference type="InterPro" id="IPR001650">
    <property type="entry name" value="Helicase_C-like"/>
</dbReference>
<dbReference type="Pfam" id="PF00271">
    <property type="entry name" value="Helicase_C"/>
    <property type="match status" value="1"/>
</dbReference>
<dbReference type="AlphaFoldDB" id="A0A1I8FD92"/>
<protein>
    <submittedName>
        <fullName evidence="3">Helicase C-terminal domain-containing protein</fullName>
    </submittedName>
</protein>
<feature type="domain" description="Helicase C-terminal" evidence="1">
    <location>
        <begin position="110"/>
        <end position="141"/>
    </location>
</feature>
<keyword evidence="2" id="KW-1185">Reference proteome</keyword>
<organism evidence="2 3">
    <name type="scientific">Macrostomum lignano</name>
    <dbReference type="NCBI Taxonomy" id="282301"/>
    <lineage>
        <taxon>Eukaryota</taxon>
        <taxon>Metazoa</taxon>
        <taxon>Spiralia</taxon>
        <taxon>Lophotrochozoa</taxon>
        <taxon>Platyhelminthes</taxon>
        <taxon>Rhabditophora</taxon>
        <taxon>Macrostomorpha</taxon>
        <taxon>Macrostomida</taxon>
        <taxon>Macrostomidae</taxon>
        <taxon>Macrostomum</taxon>
    </lineage>
</organism>
<dbReference type="Gene3D" id="3.40.50.300">
    <property type="entry name" value="P-loop containing nucleotide triphosphate hydrolases"/>
    <property type="match status" value="1"/>
</dbReference>
<dbReference type="SUPFAM" id="SSF52540">
    <property type="entry name" value="P-loop containing nucleoside triphosphate hydrolases"/>
    <property type="match status" value="1"/>
</dbReference>
<accession>A0A1I8FD92</accession>
<evidence type="ECO:0000313" key="2">
    <source>
        <dbReference type="Proteomes" id="UP000095280"/>
    </source>
</evidence>
<dbReference type="InterPro" id="IPR027417">
    <property type="entry name" value="P-loop_NTPase"/>
</dbReference>
<name>A0A1I8FD92_9PLAT</name>
<reference evidence="3" key="1">
    <citation type="submission" date="2016-11" db="UniProtKB">
        <authorList>
            <consortium name="WormBaseParasite"/>
        </authorList>
    </citation>
    <scope>IDENTIFICATION</scope>
</reference>
<proteinExistence type="predicted"/>
<dbReference type="WBParaSite" id="maker-unitig_29355-snap-gene-0.2-mRNA-1">
    <property type="protein sequence ID" value="maker-unitig_29355-snap-gene-0.2-mRNA-1"/>
    <property type="gene ID" value="maker-unitig_29355-snap-gene-0.2"/>
</dbReference>
<dbReference type="Proteomes" id="UP000095280">
    <property type="component" value="Unplaced"/>
</dbReference>